<organism evidence="1 2">
    <name type="scientific">Sandaracinus amylolyticus</name>
    <dbReference type="NCBI Taxonomy" id="927083"/>
    <lineage>
        <taxon>Bacteria</taxon>
        <taxon>Pseudomonadati</taxon>
        <taxon>Myxococcota</taxon>
        <taxon>Polyangia</taxon>
        <taxon>Polyangiales</taxon>
        <taxon>Sandaracinaceae</taxon>
        <taxon>Sandaracinus</taxon>
    </lineage>
</organism>
<accession>A0A0F6W6W0</accession>
<dbReference type="EMBL" id="CP011125">
    <property type="protein sequence ID" value="AKF08790.1"/>
    <property type="molecule type" value="Genomic_DNA"/>
</dbReference>
<evidence type="ECO:0000313" key="1">
    <source>
        <dbReference type="EMBL" id="AKF08790.1"/>
    </source>
</evidence>
<evidence type="ECO:0000313" key="2">
    <source>
        <dbReference type="Proteomes" id="UP000034883"/>
    </source>
</evidence>
<dbReference type="PROSITE" id="PS51257">
    <property type="entry name" value="PROKAR_LIPOPROTEIN"/>
    <property type="match status" value="1"/>
</dbReference>
<proteinExistence type="predicted"/>
<dbReference type="OrthoDB" id="5496093at2"/>
<dbReference type="AlphaFoldDB" id="A0A0F6W6W0"/>
<keyword evidence="2" id="KW-1185">Reference proteome</keyword>
<evidence type="ECO:0008006" key="3">
    <source>
        <dbReference type="Google" id="ProtNLM"/>
    </source>
</evidence>
<dbReference type="KEGG" id="samy:DB32_005939"/>
<name>A0A0F6W6W0_9BACT</name>
<dbReference type="Proteomes" id="UP000034883">
    <property type="component" value="Chromosome"/>
</dbReference>
<gene>
    <name evidence="1" type="ORF">DB32_005939</name>
</gene>
<dbReference type="STRING" id="927083.DB32_005939"/>
<sequence length="303" mass="34060">MRALVLSLSIVIASCGAAPERPSFPAQARRAASSEFWARWGDGHAELSTYRGTVSRYGEPRPAEQVLVYVTEPLDRDTLIKDDDAPRERRVQVLKLNSMLRFQTGIYPYGVMTSVFAPVDAYYAERFAPAKITMSAQEWCGHVFAGVWPGRDAFFARGLSYFASEGERDELVHVAEGALYEDALLIQLRELDGDFAGGGDWSGMLVPALWRARRDHTALTPVRATITRSREGDATRFTLRAGEYERVFDVEATGDRRILGWTTNQGESMRVVATDRMAYWELNQVGEERARERIGLPRDLLTD</sequence>
<dbReference type="RefSeq" id="WP_053235895.1">
    <property type="nucleotide sequence ID" value="NZ_CP011125.1"/>
</dbReference>
<reference evidence="1 2" key="1">
    <citation type="submission" date="2015-03" db="EMBL/GenBank/DDBJ databases">
        <title>Genome assembly of Sandaracinus amylolyticus DSM 53668.</title>
        <authorList>
            <person name="Sharma G."/>
            <person name="Subramanian S."/>
        </authorList>
    </citation>
    <scope>NUCLEOTIDE SEQUENCE [LARGE SCALE GENOMIC DNA]</scope>
    <source>
        <strain evidence="1 2">DSM 53668</strain>
    </source>
</reference>
<protein>
    <recommendedName>
        <fullName evidence="3">Lipoprotein</fullName>
    </recommendedName>
</protein>